<accession>A0A1T4YN60</accession>
<feature type="domain" description="STAS" evidence="5">
    <location>
        <begin position="39"/>
        <end position="136"/>
    </location>
</feature>
<proteinExistence type="inferred from homology"/>
<dbReference type="InterPro" id="IPR003658">
    <property type="entry name" value="Anti-sigma_ant"/>
</dbReference>
<keyword evidence="2" id="KW-0597">Phosphoprotein</keyword>
<protein>
    <recommendedName>
        <fullName evidence="4">Anti-sigma factor antagonist</fullName>
    </recommendedName>
</protein>
<gene>
    <name evidence="6" type="ORF">SAMN04244570_3110</name>
</gene>
<evidence type="ECO:0000256" key="1">
    <source>
        <dbReference type="ARBA" id="ARBA00009013"/>
    </source>
</evidence>
<sequence length="136" mass="15608">MCANIEMMMRINWKNRETDRGGEMNLQVEQVDKDLVHKFKIIGEIDIYTAPKLKEHLAKLEQAEGMEVELDLSEVNYMDSTGLGVFVGFYKEIKAHNAKLVIKGLNQRLYRLFEITGLNEIMEIEQIEGGEDDASV</sequence>
<dbReference type="Gene3D" id="3.30.750.24">
    <property type="entry name" value="STAS domain"/>
    <property type="match status" value="1"/>
</dbReference>
<dbReference type="AlphaFoldDB" id="A0A1T4YN60"/>
<comment type="similarity">
    <text evidence="1 4">Belongs to the anti-sigma-factor antagonist family.</text>
</comment>
<dbReference type="InterPro" id="IPR036513">
    <property type="entry name" value="STAS_dom_sf"/>
</dbReference>
<dbReference type="Pfam" id="PF01740">
    <property type="entry name" value="STAS"/>
    <property type="match status" value="1"/>
</dbReference>
<evidence type="ECO:0000259" key="5">
    <source>
        <dbReference type="PROSITE" id="PS50801"/>
    </source>
</evidence>
<evidence type="ECO:0000313" key="6">
    <source>
        <dbReference type="EMBL" id="SKB03196.1"/>
    </source>
</evidence>
<evidence type="ECO:0000256" key="3">
    <source>
        <dbReference type="ARBA" id="ARBA00024670"/>
    </source>
</evidence>
<dbReference type="EMBL" id="FUYJ01000007">
    <property type="protein sequence ID" value="SKB03196.1"/>
    <property type="molecule type" value="Genomic_DNA"/>
</dbReference>
<dbReference type="PROSITE" id="PS50801">
    <property type="entry name" value="STAS"/>
    <property type="match status" value="1"/>
</dbReference>
<evidence type="ECO:0000313" key="7">
    <source>
        <dbReference type="Proteomes" id="UP000190042"/>
    </source>
</evidence>
<dbReference type="SUPFAM" id="SSF52091">
    <property type="entry name" value="SpoIIaa-like"/>
    <property type="match status" value="1"/>
</dbReference>
<evidence type="ECO:0000256" key="4">
    <source>
        <dbReference type="RuleBase" id="RU003749"/>
    </source>
</evidence>
<dbReference type="Proteomes" id="UP000190042">
    <property type="component" value="Unassembled WGS sequence"/>
</dbReference>
<evidence type="ECO:0000256" key="2">
    <source>
        <dbReference type="ARBA" id="ARBA00022553"/>
    </source>
</evidence>
<dbReference type="CDD" id="cd07043">
    <property type="entry name" value="STAS_anti-anti-sigma_factors"/>
    <property type="match status" value="1"/>
</dbReference>
<dbReference type="PANTHER" id="PTHR33495">
    <property type="entry name" value="ANTI-SIGMA FACTOR ANTAGONIST TM_1081-RELATED-RELATED"/>
    <property type="match status" value="1"/>
</dbReference>
<dbReference type="InterPro" id="IPR002645">
    <property type="entry name" value="STAS_dom"/>
</dbReference>
<dbReference type="GO" id="GO:0043856">
    <property type="term" value="F:anti-sigma factor antagonist activity"/>
    <property type="evidence" value="ECO:0007669"/>
    <property type="project" value="InterPro"/>
</dbReference>
<comment type="function">
    <text evidence="3">Positive regulator of sigma-B activity. Non-phosphorylated RsbV binds to RsbW, preventing its association with sigma-B. When phosphorylated, releases RsbW, which is then free to complex with and inactivate sigma-B.</text>
</comment>
<keyword evidence="7" id="KW-1185">Reference proteome</keyword>
<dbReference type="PANTHER" id="PTHR33495:SF9">
    <property type="entry name" value="ANTI-SIGMA-B FACTOR ANTAGONIST"/>
    <property type="match status" value="1"/>
</dbReference>
<name>A0A1T4YN60_9BACL</name>
<organism evidence="6 7">
    <name type="scientific">Sporosarcina newyorkensis</name>
    <dbReference type="NCBI Taxonomy" id="759851"/>
    <lineage>
        <taxon>Bacteria</taxon>
        <taxon>Bacillati</taxon>
        <taxon>Bacillota</taxon>
        <taxon>Bacilli</taxon>
        <taxon>Bacillales</taxon>
        <taxon>Caryophanaceae</taxon>
        <taxon>Sporosarcina</taxon>
    </lineage>
</organism>
<reference evidence="7" key="1">
    <citation type="submission" date="2017-02" db="EMBL/GenBank/DDBJ databases">
        <authorList>
            <person name="Varghese N."/>
            <person name="Submissions S."/>
        </authorList>
    </citation>
    <scope>NUCLEOTIDE SEQUENCE [LARGE SCALE GENOMIC DNA]</scope>
    <source>
        <strain evidence="7">DSM 23966</strain>
    </source>
</reference>
<dbReference type="NCBIfam" id="TIGR00377">
    <property type="entry name" value="ant_ant_sig"/>
    <property type="match status" value="1"/>
</dbReference>